<dbReference type="Gene3D" id="2.160.20.60">
    <property type="entry name" value="Glutamate synthase, alpha subunit, C-terminal domain"/>
    <property type="match status" value="1"/>
</dbReference>
<accession>H7EN80</accession>
<evidence type="ECO:0000313" key="3">
    <source>
        <dbReference type="Proteomes" id="UP000003571"/>
    </source>
</evidence>
<dbReference type="PANTHER" id="PTHR39673">
    <property type="entry name" value="TUNGSTEN FORMYLMETHANOFURAN DEHYDROGENASE, SUBUNIT C (FWDC)"/>
    <property type="match status" value="1"/>
</dbReference>
<dbReference type="EC" id="1.4.1.13" evidence="2"/>
<dbReference type="AlphaFoldDB" id="H7EN80"/>
<comment type="caution">
    <text evidence="2">The sequence shown here is derived from an EMBL/GenBank/DDBJ whole genome shotgun (WGS) entry which is preliminary data.</text>
</comment>
<keyword evidence="3" id="KW-1185">Reference proteome</keyword>
<evidence type="ECO:0000259" key="1">
    <source>
        <dbReference type="Pfam" id="PF01493"/>
    </source>
</evidence>
<dbReference type="InterPro" id="IPR002489">
    <property type="entry name" value="Glu_synth_asu_C"/>
</dbReference>
<dbReference type="eggNOG" id="COG0070">
    <property type="taxonomic scope" value="Bacteria"/>
</dbReference>
<dbReference type="STRING" id="907348.TresaDRAFT_0633"/>
<keyword evidence="2" id="KW-0560">Oxidoreductase</keyword>
<dbReference type="OrthoDB" id="9803192at2"/>
<dbReference type="Proteomes" id="UP000003571">
    <property type="component" value="Unassembled WGS sequence"/>
</dbReference>
<proteinExistence type="predicted"/>
<dbReference type="PATRIC" id="fig|907348.3.peg.2397"/>
<dbReference type="Pfam" id="PF01493">
    <property type="entry name" value="GXGXG"/>
    <property type="match status" value="1"/>
</dbReference>
<dbReference type="EMBL" id="AGRW01000053">
    <property type="protein sequence ID" value="EIC00808.1"/>
    <property type="molecule type" value="Genomic_DNA"/>
</dbReference>
<name>H7EN80_9SPIR</name>
<dbReference type="InterPro" id="IPR036485">
    <property type="entry name" value="Glu_synth_asu_C_sf"/>
</dbReference>
<sequence>MTEINAGIKMDFGELNEKIRESTDREISIKGCTGQRYIASGLSGKKIEIDGIPGNALGSYLDGSSITVRGNVQDATGDTMNCGEIVIHGNAGDATGYAMRGGSIYIKGNTGYRAGIHMKAYKEQQPALIIGGEAGSFLGEYQAGGIIAVLDIEQKAERRGNGTFIATGMHGGKIYMRLRTGAKVPEVPPYVKLTLGHGKDLAEIRPYLEKFCSYFGDVNLDSLIESDYAVLEPNKDHPYKQTYCLN</sequence>
<dbReference type="GO" id="GO:0004355">
    <property type="term" value="F:glutamate synthase (NADPH) activity"/>
    <property type="evidence" value="ECO:0007669"/>
    <property type="project" value="UniProtKB-EC"/>
</dbReference>
<reference evidence="2 3" key="1">
    <citation type="submission" date="2011-09" db="EMBL/GenBank/DDBJ databases">
        <title>The draft genome of Treponema saccharophilum DSM 2985.</title>
        <authorList>
            <consortium name="US DOE Joint Genome Institute (JGI-PGF)"/>
            <person name="Lucas S."/>
            <person name="Copeland A."/>
            <person name="Lapidus A."/>
            <person name="Glavina del Rio T."/>
            <person name="Dalin E."/>
            <person name="Tice H."/>
            <person name="Bruce D."/>
            <person name="Goodwin L."/>
            <person name="Pitluck S."/>
            <person name="Peters L."/>
            <person name="Kyrpides N."/>
            <person name="Mavromatis K."/>
            <person name="Ivanova N."/>
            <person name="Markowitz V."/>
            <person name="Cheng J.-F."/>
            <person name="Hugenholtz P."/>
            <person name="Woyke T."/>
            <person name="Wu D."/>
            <person name="Gronow S."/>
            <person name="Wellnitz S."/>
            <person name="Brambilla E."/>
            <person name="Klenk H.-P."/>
            <person name="Eisen J.A."/>
        </authorList>
    </citation>
    <scope>NUCLEOTIDE SEQUENCE [LARGE SCALE GENOMIC DNA]</scope>
    <source>
        <strain evidence="2 3">DSM 2985</strain>
    </source>
</reference>
<organism evidence="2 3">
    <name type="scientific">Treponema saccharophilum DSM 2985</name>
    <dbReference type="NCBI Taxonomy" id="907348"/>
    <lineage>
        <taxon>Bacteria</taxon>
        <taxon>Pseudomonadati</taxon>
        <taxon>Spirochaetota</taxon>
        <taxon>Spirochaetia</taxon>
        <taxon>Spirochaetales</taxon>
        <taxon>Treponemataceae</taxon>
        <taxon>Treponema</taxon>
    </lineage>
</organism>
<evidence type="ECO:0000313" key="2">
    <source>
        <dbReference type="EMBL" id="EIC00808.1"/>
    </source>
</evidence>
<feature type="domain" description="Glutamate synthase alpha subunit C-terminal" evidence="1">
    <location>
        <begin position="28"/>
        <end position="178"/>
    </location>
</feature>
<gene>
    <name evidence="2" type="ORF">TresaDRAFT_0633</name>
</gene>
<dbReference type="PANTHER" id="PTHR39673:SF5">
    <property type="entry name" value="TUNGSTEN-CONTAINING FORMYLMETHANOFURAN DEHYDROGENASE 2 SUBUNIT C"/>
    <property type="match status" value="1"/>
</dbReference>
<dbReference type="SUPFAM" id="SSF69336">
    <property type="entry name" value="Alpha subunit of glutamate synthase, C-terminal domain"/>
    <property type="match status" value="1"/>
</dbReference>
<dbReference type="RefSeq" id="WP_002705909.1">
    <property type="nucleotide sequence ID" value="NZ_AGRW01000053.1"/>
</dbReference>
<protein>
    <submittedName>
        <fullName evidence="2">Glutamate synthase (NADPH) GltB3 subunit</fullName>
        <ecNumber evidence="2">1.4.1.13</ecNumber>
    </submittedName>
</protein>